<organism evidence="2 3">
    <name type="scientific">Candidatus Enterousia excrementavium</name>
    <dbReference type="NCBI Taxonomy" id="2840789"/>
    <lineage>
        <taxon>Bacteria</taxon>
        <taxon>Pseudomonadati</taxon>
        <taxon>Pseudomonadota</taxon>
        <taxon>Alphaproteobacteria</taxon>
        <taxon>Candidatus Enterousia</taxon>
    </lineage>
</organism>
<keyword evidence="1" id="KW-0472">Membrane</keyword>
<evidence type="ECO:0000256" key="1">
    <source>
        <dbReference type="SAM" id="Phobius"/>
    </source>
</evidence>
<comment type="caution">
    <text evidence="2">The sequence shown here is derived from an EMBL/GenBank/DDBJ whole genome shotgun (WGS) entry which is preliminary data.</text>
</comment>
<gene>
    <name evidence="2" type="ORF">IAC77_03210</name>
</gene>
<feature type="transmembrane region" description="Helical" evidence="1">
    <location>
        <begin position="24"/>
        <end position="43"/>
    </location>
</feature>
<keyword evidence="1" id="KW-1133">Transmembrane helix</keyword>
<name>A0A940DFK3_9PROT</name>
<keyword evidence="1" id="KW-0812">Transmembrane</keyword>
<evidence type="ECO:0000313" key="3">
    <source>
        <dbReference type="Proteomes" id="UP000721442"/>
    </source>
</evidence>
<protein>
    <submittedName>
        <fullName evidence="2">Uncharacterized protein</fullName>
    </submittedName>
</protein>
<dbReference type="EMBL" id="JADINE010000041">
    <property type="protein sequence ID" value="MBO8407443.1"/>
    <property type="molecule type" value="Genomic_DNA"/>
</dbReference>
<sequence length="85" mass="9868">MAEKREISGSDFGDPVRTNPTGCLYFVLAFSIMMMSVAAYGIWSEVRHANTLKQQELNIQQRRHDLAKRQYTLDSLRYFAPGRQR</sequence>
<accession>A0A940DFK3</accession>
<proteinExistence type="predicted"/>
<reference evidence="2" key="2">
    <citation type="journal article" date="2021" name="PeerJ">
        <title>Extensive microbial diversity within the chicken gut microbiome revealed by metagenomics and culture.</title>
        <authorList>
            <person name="Gilroy R."/>
            <person name="Ravi A."/>
            <person name="Getino M."/>
            <person name="Pursley I."/>
            <person name="Horton D.L."/>
            <person name="Alikhan N.F."/>
            <person name="Baker D."/>
            <person name="Gharbi K."/>
            <person name="Hall N."/>
            <person name="Watson M."/>
            <person name="Adriaenssens E.M."/>
            <person name="Foster-Nyarko E."/>
            <person name="Jarju S."/>
            <person name="Secka A."/>
            <person name="Antonio M."/>
            <person name="Oren A."/>
            <person name="Chaudhuri R.R."/>
            <person name="La Ragione R."/>
            <person name="Hildebrand F."/>
            <person name="Pallen M.J."/>
        </authorList>
    </citation>
    <scope>NUCLEOTIDE SEQUENCE</scope>
    <source>
        <strain evidence="2">B1-16210</strain>
    </source>
</reference>
<dbReference type="AlphaFoldDB" id="A0A940DFK3"/>
<dbReference type="Proteomes" id="UP000721442">
    <property type="component" value="Unassembled WGS sequence"/>
</dbReference>
<evidence type="ECO:0000313" key="2">
    <source>
        <dbReference type="EMBL" id="MBO8407443.1"/>
    </source>
</evidence>
<reference evidence="2" key="1">
    <citation type="submission" date="2020-10" db="EMBL/GenBank/DDBJ databases">
        <authorList>
            <person name="Gilroy R."/>
        </authorList>
    </citation>
    <scope>NUCLEOTIDE SEQUENCE</scope>
    <source>
        <strain evidence="2">B1-16210</strain>
    </source>
</reference>